<feature type="compositionally biased region" description="Pro residues" evidence="1">
    <location>
        <begin position="1"/>
        <end position="11"/>
    </location>
</feature>
<comment type="caution">
    <text evidence="3">The sequence shown here is derived from an EMBL/GenBank/DDBJ whole genome shotgun (WGS) entry which is preliminary data.</text>
</comment>
<evidence type="ECO:0000313" key="3">
    <source>
        <dbReference type="EMBL" id="HJG80151.1"/>
    </source>
</evidence>
<sequence length="453" mass="47010">MEHPTTPPQPDNPRNGNDQPTVPQQSVPGQQPTQQYPTSQYPPHGQPAPQHGAPGHQPTQQYAAHALPGGPGPGHPAGARYPAPVGGPAAQPTAPQAVQPRPVQSQAAGPATTLTLGRSSRTAWRTIIGIVGALALILPVSAMAFTGTSLVGLVHEESTHDLPLEADALAVDVAAATVRVTVGDEFDAPVAHVSHVGQESRSTTPQIEDANGATTLTLEGRDRSADWFPGVAGEETIVEIELPTEYAQELALDVVTRWGFTEVIGEFGSVNAMSEAGAMSLDVIAQDVAVETGAGYIDVTGTMDTLSMESTTGYLETQRVNVSQELTAHTRTGGMDLTLGESAVPVEGISATTTTGMVDVNVPREDRVRGQNVDGYSVDADTNNGTASIDITETKPGDGVVPITASASSGDVYVSYADPQTVYGDPDDDTDAEDEANADAEDDASDVDDPDDV</sequence>
<name>A0A921MER9_9MICO</name>
<dbReference type="AlphaFoldDB" id="A0A921MER9"/>
<feature type="region of interest" description="Disordered" evidence="1">
    <location>
        <begin position="1"/>
        <end position="114"/>
    </location>
</feature>
<feature type="transmembrane region" description="Helical" evidence="2">
    <location>
        <begin position="127"/>
        <end position="154"/>
    </location>
</feature>
<feature type="compositionally biased region" description="Acidic residues" evidence="1">
    <location>
        <begin position="425"/>
        <end position="453"/>
    </location>
</feature>
<organism evidence="3 4">
    <name type="scientific">Brevibacterium senegalense</name>
    <dbReference type="NCBI Taxonomy" id="1033736"/>
    <lineage>
        <taxon>Bacteria</taxon>
        <taxon>Bacillati</taxon>
        <taxon>Actinomycetota</taxon>
        <taxon>Actinomycetes</taxon>
        <taxon>Micrococcales</taxon>
        <taxon>Brevibacteriaceae</taxon>
        <taxon>Brevibacterium</taxon>
    </lineage>
</organism>
<keyword evidence="2" id="KW-1133">Transmembrane helix</keyword>
<feature type="compositionally biased region" description="Polar residues" evidence="1">
    <location>
        <begin position="380"/>
        <end position="391"/>
    </location>
</feature>
<dbReference type="Proteomes" id="UP000784435">
    <property type="component" value="Unassembled WGS sequence"/>
</dbReference>
<evidence type="ECO:0000256" key="1">
    <source>
        <dbReference type="SAM" id="MobiDB-lite"/>
    </source>
</evidence>
<gene>
    <name evidence="3" type="ORF">K8V08_07040</name>
</gene>
<keyword evidence="2" id="KW-0812">Transmembrane</keyword>
<protein>
    <submittedName>
        <fullName evidence="3">DUF4097 family beta strand repeat-containing protein</fullName>
    </submittedName>
</protein>
<feature type="region of interest" description="Disordered" evidence="1">
    <location>
        <begin position="417"/>
        <end position="453"/>
    </location>
</feature>
<feature type="compositionally biased region" description="Low complexity" evidence="1">
    <location>
        <begin position="76"/>
        <end position="108"/>
    </location>
</feature>
<keyword evidence="2" id="KW-0472">Membrane</keyword>
<evidence type="ECO:0000313" key="4">
    <source>
        <dbReference type="Proteomes" id="UP000784435"/>
    </source>
</evidence>
<accession>A0A921MER9</accession>
<proteinExistence type="predicted"/>
<evidence type="ECO:0000256" key="2">
    <source>
        <dbReference type="SAM" id="Phobius"/>
    </source>
</evidence>
<reference evidence="3" key="2">
    <citation type="submission" date="2021-09" db="EMBL/GenBank/DDBJ databases">
        <authorList>
            <person name="Gilroy R."/>
        </authorList>
    </citation>
    <scope>NUCLEOTIDE SEQUENCE</scope>
    <source>
        <strain evidence="3">ChiGjej5B5-7349</strain>
    </source>
</reference>
<feature type="compositionally biased region" description="Low complexity" evidence="1">
    <location>
        <begin position="19"/>
        <end position="43"/>
    </location>
</feature>
<dbReference type="EMBL" id="DYUK01000151">
    <property type="protein sequence ID" value="HJG80151.1"/>
    <property type="molecule type" value="Genomic_DNA"/>
</dbReference>
<reference evidence="3" key="1">
    <citation type="journal article" date="2021" name="PeerJ">
        <title>Extensive microbial diversity within the chicken gut microbiome revealed by metagenomics and culture.</title>
        <authorList>
            <person name="Gilroy R."/>
            <person name="Ravi A."/>
            <person name="Getino M."/>
            <person name="Pursley I."/>
            <person name="Horton D.L."/>
            <person name="Alikhan N.F."/>
            <person name="Baker D."/>
            <person name="Gharbi K."/>
            <person name="Hall N."/>
            <person name="Watson M."/>
            <person name="Adriaenssens E.M."/>
            <person name="Foster-Nyarko E."/>
            <person name="Jarju S."/>
            <person name="Secka A."/>
            <person name="Antonio M."/>
            <person name="Oren A."/>
            <person name="Chaudhuri R.R."/>
            <person name="La Ragione R."/>
            <person name="Hildebrand F."/>
            <person name="Pallen M.J."/>
        </authorList>
    </citation>
    <scope>NUCLEOTIDE SEQUENCE</scope>
    <source>
        <strain evidence="3">ChiGjej5B5-7349</strain>
    </source>
</reference>
<feature type="region of interest" description="Disordered" evidence="1">
    <location>
        <begin position="374"/>
        <end position="398"/>
    </location>
</feature>